<feature type="region of interest" description="Disordered" evidence="3">
    <location>
        <begin position="28"/>
        <end position="61"/>
    </location>
</feature>
<evidence type="ECO:0000256" key="4">
    <source>
        <dbReference type="SAM" id="SignalP"/>
    </source>
</evidence>
<evidence type="ECO:0000256" key="3">
    <source>
        <dbReference type="SAM" id="MobiDB-lite"/>
    </source>
</evidence>
<accession>A0ABW0N7Y3</accession>
<evidence type="ECO:0000313" key="6">
    <source>
        <dbReference type="EMBL" id="MFC5495039.1"/>
    </source>
</evidence>
<protein>
    <submittedName>
        <fullName evidence="6">ABC transporter substrate-binding protein</fullName>
    </submittedName>
</protein>
<dbReference type="EMBL" id="JBHSMD010000006">
    <property type="protein sequence ID" value="MFC5495039.1"/>
    <property type="molecule type" value="Genomic_DNA"/>
</dbReference>
<dbReference type="InterPro" id="IPR028081">
    <property type="entry name" value="Leu-bd"/>
</dbReference>
<evidence type="ECO:0000313" key="7">
    <source>
        <dbReference type="Proteomes" id="UP001595956"/>
    </source>
</evidence>
<dbReference type="SUPFAM" id="SSF53822">
    <property type="entry name" value="Periplasmic binding protein-like I"/>
    <property type="match status" value="1"/>
</dbReference>
<dbReference type="Pfam" id="PF13458">
    <property type="entry name" value="Peripla_BP_6"/>
    <property type="match status" value="1"/>
</dbReference>
<comment type="caution">
    <text evidence="6">The sequence shown here is derived from an EMBL/GenBank/DDBJ whole genome shotgun (WGS) entry which is preliminary data.</text>
</comment>
<dbReference type="RefSeq" id="WP_345173989.1">
    <property type="nucleotide sequence ID" value="NZ_BAABFQ010000005.1"/>
</dbReference>
<feature type="compositionally biased region" description="Basic and acidic residues" evidence="3">
    <location>
        <begin position="40"/>
        <end position="49"/>
    </location>
</feature>
<dbReference type="InterPro" id="IPR028082">
    <property type="entry name" value="Peripla_BP_I"/>
</dbReference>
<proteinExistence type="inferred from homology"/>
<name>A0ABW0N7Y3_9ACTN</name>
<feature type="chain" id="PRO_5045063178" evidence="4">
    <location>
        <begin position="26"/>
        <end position="414"/>
    </location>
</feature>
<feature type="domain" description="Leucine-binding protein" evidence="5">
    <location>
        <begin position="72"/>
        <end position="369"/>
    </location>
</feature>
<dbReference type="Gene3D" id="3.40.50.2300">
    <property type="match status" value="2"/>
</dbReference>
<dbReference type="PROSITE" id="PS51257">
    <property type="entry name" value="PROKAR_LIPOPROTEIN"/>
    <property type="match status" value="1"/>
</dbReference>
<comment type="similarity">
    <text evidence="1">Belongs to the leucine-binding protein family.</text>
</comment>
<feature type="signal peptide" evidence="4">
    <location>
        <begin position="1"/>
        <end position="25"/>
    </location>
</feature>
<dbReference type="PANTHER" id="PTHR30483:SF6">
    <property type="entry name" value="PERIPLASMIC BINDING PROTEIN OF ABC TRANSPORTER FOR NATURAL AMINO ACIDS"/>
    <property type="match status" value="1"/>
</dbReference>
<evidence type="ECO:0000259" key="5">
    <source>
        <dbReference type="Pfam" id="PF13458"/>
    </source>
</evidence>
<evidence type="ECO:0000256" key="2">
    <source>
        <dbReference type="ARBA" id="ARBA00022729"/>
    </source>
</evidence>
<sequence>MKQVGNRRGRLAAIALIGVASLTLASCASSDGDSEGGTGDSKETTDLGEKNPATGEPVKIGVTADEPDDARLTGYRATTEYINEYLGGLNGHPIELVECATKNTPAGGTACGVQFGQEDVAAVLAPNIGVSLSVYKPLEGSGIPYITQLTADVDVLGSDEAFVLFNPLGLGSATIAVAKDEGVKSAAFVMPDLPSTTGPVKELAEPQYEAAGLELAIVPIPLQVADPTAAIQQAISDGAGQLVFFGETEFVTTGIKTAKQLGFDGPLITQVSGFPEDQIASIPGGLEGVIVLGSTTLDESDEDRKLYNTVVETYADGAPVDDIFTTAAFQVELALQKALALTPDSGADAASVMDALQNMDRPVPLPLGGGMTFQCGADVIAVLPGVCVATTLRSNLDADGNAVSEEVLTSADAM</sequence>
<dbReference type="Proteomes" id="UP001595956">
    <property type="component" value="Unassembled WGS sequence"/>
</dbReference>
<keyword evidence="2 4" id="KW-0732">Signal</keyword>
<evidence type="ECO:0000256" key="1">
    <source>
        <dbReference type="ARBA" id="ARBA00010062"/>
    </source>
</evidence>
<keyword evidence="7" id="KW-1185">Reference proteome</keyword>
<reference evidence="7" key="1">
    <citation type="journal article" date="2019" name="Int. J. Syst. Evol. Microbiol.">
        <title>The Global Catalogue of Microorganisms (GCM) 10K type strain sequencing project: providing services to taxonomists for standard genome sequencing and annotation.</title>
        <authorList>
            <consortium name="The Broad Institute Genomics Platform"/>
            <consortium name="The Broad Institute Genome Sequencing Center for Infectious Disease"/>
            <person name="Wu L."/>
            <person name="Ma J."/>
        </authorList>
    </citation>
    <scope>NUCLEOTIDE SEQUENCE [LARGE SCALE GENOMIC DNA]</scope>
    <source>
        <strain evidence="7">KACC 13778</strain>
    </source>
</reference>
<dbReference type="PANTHER" id="PTHR30483">
    <property type="entry name" value="LEUCINE-SPECIFIC-BINDING PROTEIN"/>
    <property type="match status" value="1"/>
</dbReference>
<organism evidence="6 7">
    <name type="scientific">Nocardioides caricicola</name>
    <dbReference type="NCBI Taxonomy" id="634770"/>
    <lineage>
        <taxon>Bacteria</taxon>
        <taxon>Bacillati</taxon>
        <taxon>Actinomycetota</taxon>
        <taxon>Actinomycetes</taxon>
        <taxon>Propionibacteriales</taxon>
        <taxon>Nocardioidaceae</taxon>
        <taxon>Nocardioides</taxon>
    </lineage>
</organism>
<dbReference type="InterPro" id="IPR051010">
    <property type="entry name" value="BCAA_transport"/>
</dbReference>
<gene>
    <name evidence="6" type="ORF">ACFPKY_18150</name>
</gene>